<reference evidence="1 2" key="1">
    <citation type="submission" date="2020-04" db="EMBL/GenBank/DDBJ databases">
        <authorList>
            <person name="Hitch T.C.A."/>
            <person name="Wylensek D."/>
            <person name="Clavel T."/>
        </authorList>
    </citation>
    <scope>NUCLEOTIDE SEQUENCE [LARGE SCALE GENOMIC DNA]</scope>
    <source>
        <strain evidence="1 2">WCA-389-WT-5H1</strain>
    </source>
</reference>
<dbReference type="PANTHER" id="PTHR41317">
    <property type="entry name" value="PD-(D_E)XK NUCLEASE FAMILY TRANSPOSASE"/>
    <property type="match status" value="1"/>
</dbReference>
<gene>
    <name evidence="1" type="ORF">HF863_01450</name>
</gene>
<evidence type="ECO:0000313" key="1">
    <source>
        <dbReference type="EMBL" id="NME41447.1"/>
    </source>
</evidence>
<accession>A0A848C5S6</accession>
<sequence>MLARSVLAKRWQQATIKDNIIFNWIFGENPTLFKGLVERLFETRVGSFESLSSERSFKDHRIFYRPRFDTYGEDDLDNIINVELQNENHHDLEKRIAIYQASLTQRALLSGQSFNKRKQTLIAFLCDFDLYGRNRPVYKLKTTVEGQEDILVDRGETNVIFNLKATDLAGLPADYVALVTYFNTGQVSDEFTAAVDQEFRRIKGNDTRKEHYMSIESILTMEKAYARQEGWDEGRVEGRTEGRDEAREETAKALIEDARQNHKDETDLLATLKVIFKDQAYIDKMLAKYYYQ</sequence>
<name>A0A848C5S6_9LACO</name>
<organism evidence="1 2">
    <name type="scientific">Ligilactobacillus agilis</name>
    <dbReference type="NCBI Taxonomy" id="1601"/>
    <lineage>
        <taxon>Bacteria</taxon>
        <taxon>Bacillati</taxon>
        <taxon>Bacillota</taxon>
        <taxon>Bacilli</taxon>
        <taxon>Lactobacillales</taxon>
        <taxon>Lactobacillaceae</taxon>
        <taxon>Ligilactobacillus</taxon>
    </lineage>
</organism>
<protein>
    <recommendedName>
        <fullName evidence="3">Rpn family recombination-promoting nuclease/putative transposase</fullName>
    </recommendedName>
</protein>
<proteinExistence type="predicted"/>
<dbReference type="PANTHER" id="PTHR41317:SF1">
    <property type="entry name" value="PD-(D_E)XK NUCLEASE FAMILY TRANSPOSASE"/>
    <property type="match status" value="1"/>
</dbReference>
<dbReference type="RefSeq" id="WP_170091119.1">
    <property type="nucleotide sequence ID" value="NZ_JABAFP010000003.1"/>
</dbReference>
<evidence type="ECO:0000313" key="2">
    <source>
        <dbReference type="Proteomes" id="UP000563853"/>
    </source>
</evidence>
<evidence type="ECO:0008006" key="3">
    <source>
        <dbReference type="Google" id="ProtNLM"/>
    </source>
</evidence>
<dbReference type="AlphaFoldDB" id="A0A848C5S6"/>
<dbReference type="EMBL" id="JABAFP010000003">
    <property type="protein sequence ID" value="NME41447.1"/>
    <property type="molecule type" value="Genomic_DNA"/>
</dbReference>
<comment type="caution">
    <text evidence="1">The sequence shown here is derived from an EMBL/GenBank/DDBJ whole genome shotgun (WGS) entry which is preliminary data.</text>
</comment>
<dbReference type="Pfam" id="PF12784">
    <property type="entry name" value="PDDEXK_2"/>
    <property type="match status" value="1"/>
</dbReference>
<dbReference type="Proteomes" id="UP000563853">
    <property type="component" value="Unassembled WGS sequence"/>
</dbReference>